<organism evidence="6 7">
    <name type="scientific">Streptococcus pneumoniae</name>
    <dbReference type="NCBI Taxonomy" id="1313"/>
    <lineage>
        <taxon>Bacteria</taxon>
        <taxon>Bacillati</taxon>
        <taxon>Bacillota</taxon>
        <taxon>Bacilli</taxon>
        <taxon>Lactobacillales</taxon>
        <taxon>Streptococcaceae</taxon>
        <taxon>Streptococcus</taxon>
    </lineage>
</organism>
<dbReference type="InterPro" id="IPR002797">
    <property type="entry name" value="Polysacc_synth"/>
</dbReference>
<dbReference type="Proteomes" id="UP000476212">
    <property type="component" value="Unassembled WGS sequence"/>
</dbReference>
<dbReference type="GO" id="GO:0016020">
    <property type="term" value="C:membrane"/>
    <property type="evidence" value="ECO:0007669"/>
    <property type="project" value="UniProtKB-SubCell"/>
</dbReference>
<protein>
    <submittedName>
        <fullName evidence="6">Oligosaccharide flippase family protein</fullName>
    </submittedName>
</protein>
<comment type="subcellular location">
    <subcellularLocation>
        <location evidence="1">Membrane</location>
        <topology evidence="1">Multi-pass membrane protein</topology>
    </subcellularLocation>
</comment>
<feature type="non-terminal residue" evidence="6">
    <location>
        <position position="81"/>
    </location>
</feature>
<evidence type="ECO:0000313" key="6">
    <source>
        <dbReference type="EMBL" id="MTV91445.1"/>
    </source>
</evidence>
<dbReference type="RefSeq" id="WP_155474044.1">
    <property type="nucleotide sequence ID" value="NZ_WNIB01000547.1"/>
</dbReference>
<reference evidence="6 7" key="1">
    <citation type="submission" date="2019-11" db="EMBL/GenBank/DDBJ databases">
        <title>Growth characteristics of pneumococcus vary with the chemical composition of the capsule and with environmental conditions.</title>
        <authorList>
            <person name="Tothpal A."/>
            <person name="Desobry K."/>
            <person name="Joshi S."/>
            <person name="Wyllie A.L."/>
            <person name="Weinberger D.M."/>
        </authorList>
    </citation>
    <scope>NUCLEOTIDE SEQUENCE [LARGE SCALE GENOMIC DNA]</scope>
    <source>
        <strain evidence="7">pnumococcus15C</strain>
    </source>
</reference>
<evidence type="ECO:0000256" key="3">
    <source>
        <dbReference type="ARBA" id="ARBA00022989"/>
    </source>
</evidence>
<feature type="transmembrane region" description="Helical" evidence="5">
    <location>
        <begin position="52"/>
        <end position="72"/>
    </location>
</feature>
<dbReference type="AlphaFoldDB" id="A0A6G2DNX1"/>
<gene>
    <name evidence="6" type="ORF">GM544_13625</name>
</gene>
<sequence>MSRRYNYLLKNIGLLTLSNFGSKILVFLMVPLYTSVLSTSDYGTYDLFNTTISLLIPIISINISEGVLRFALDEKNDSSIV</sequence>
<keyword evidence="2 5" id="KW-0812">Transmembrane</keyword>
<evidence type="ECO:0000256" key="2">
    <source>
        <dbReference type="ARBA" id="ARBA00022692"/>
    </source>
</evidence>
<comment type="caution">
    <text evidence="6">The sequence shown here is derived from an EMBL/GenBank/DDBJ whole genome shotgun (WGS) entry which is preliminary data.</text>
</comment>
<feature type="transmembrane region" description="Helical" evidence="5">
    <location>
        <begin position="12"/>
        <end position="32"/>
    </location>
</feature>
<dbReference type="EMBL" id="WNIB01000547">
    <property type="protein sequence ID" value="MTV91445.1"/>
    <property type="molecule type" value="Genomic_DNA"/>
</dbReference>
<accession>A0A6G2DNX1</accession>
<proteinExistence type="predicted"/>
<evidence type="ECO:0000256" key="4">
    <source>
        <dbReference type="ARBA" id="ARBA00023136"/>
    </source>
</evidence>
<evidence type="ECO:0000256" key="1">
    <source>
        <dbReference type="ARBA" id="ARBA00004141"/>
    </source>
</evidence>
<keyword evidence="4 5" id="KW-0472">Membrane</keyword>
<evidence type="ECO:0000313" key="7">
    <source>
        <dbReference type="Proteomes" id="UP000476212"/>
    </source>
</evidence>
<keyword evidence="3 5" id="KW-1133">Transmembrane helix</keyword>
<dbReference type="Pfam" id="PF01943">
    <property type="entry name" value="Polysacc_synt"/>
    <property type="match status" value="1"/>
</dbReference>
<name>A0A6G2DNX1_STREE</name>
<evidence type="ECO:0000256" key="5">
    <source>
        <dbReference type="SAM" id="Phobius"/>
    </source>
</evidence>